<dbReference type="InterPro" id="IPR012881">
    <property type="entry name" value="DUF1685"/>
</dbReference>
<sequence length="251" mass="28879">MMSNRRTMNRGMEQHKTLLQHSSSSSDSMPPPLSSSESETEDEKVMKNLPPPTTWARRVKKKVLSKQLSMREMMREEKWEKRKRQMYMRSLSDGLVEKSERDEDGKEETVKERRARVRSLTDEDLDELRGSIDLGFGFNEENGGQDLCRTLPALNLYFAINRQLSDPKLRQTPSPASTPTTTTATSSSATLYGTPSPRSPNQQPQLYRQGRPISSDDDIWRIFKPGDSPQRVKTRLRQWAQIVACTVRHFC</sequence>
<dbReference type="PANTHER" id="PTHR31865:SF3">
    <property type="entry name" value="PHOSPHODIESTERASE EPSILON-1, PUTATIVE (DUF1685)-RELATED"/>
    <property type="match status" value="1"/>
</dbReference>
<evidence type="ECO:0000313" key="2">
    <source>
        <dbReference type="EMBL" id="KAH0452532.1"/>
    </source>
</evidence>
<feature type="region of interest" description="Disordered" evidence="1">
    <location>
        <begin position="167"/>
        <end position="212"/>
    </location>
</feature>
<organism evidence="2 3">
    <name type="scientific">Dendrobium chrysotoxum</name>
    <name type="common">Orchid</name>
    <dbReference type="NCBI Taxonomy" id="161865"/>
    <lineage>
        <taxon>Eukaryota</taxon>
        <taxon>Viridiplantae</taxon>
        <taxon>Streptophyta</taxon>
        <taxon>Embryophyta</taxon>
        <taxon>Tracheophyta</taxon>
        <taxon>Spermatophyta</taxon>
        <taxon>Magnoliopsida</taxon>
        <taxon>Liliopsida</taxon>
        <taxon>Asparagales</taxon>
        <taxon>Orchidaceae</taxon>
        <taxon>Epidendroideae</taxon>
        <taxon>Malaxideae</taxon>
        <taxon>Dendrobiinae</taxon>
        <taxon>Dendrobium</taxon>
    </lineage>
</organism>
<proteinExistence type="predicted"/>
<dbReference type="Proteomes" id="UP000775213">
    <property type="component" value="Unassembled WGS sequence"/>
</dbReference>
<feature type="region of interest" description="Disordered" evidence="1">
    <location>
        <begin position="1"/>
        <end position="69"/>
    </location>
</feature>
<feature type="compositionally biased region" description="Low complexity" evidence="1">
    <location>
        <begin position="172"/>
        <end position="190"/>
    </location>
</feature>
<evidence type="ECO:0000313" key="3">
    <source>
        <dbReference type="Proteomes" id="UP000775213"/>
    </source>
</evidence>
<reference evidence="2 3" key="1">
    <citation type="journal article" date="2021" name="Hortic Res">
        <title>Chromosome-scale assembly of the Dendrobium chrysotoxum genome enhances the understanding of orchid evolution.</title>
        <authorList>
            <person name="Zhang Y."/>
            <person name="Zhang G.Q."/>
            <person name="Zhang D."/>
            <person name="Liu X.D."/>
            <person name="Xu X.Y."/>
            <person name="Sun W.H."/>
            <person name="Yu X."/>
            <person name="Zhu X."/>
            <person name="Wang Z.W."/>
            <person name="Zhao X."/>
            <person name="Zhong W.Y."/>
            <person name="Chen H."/>
            <person name="Yin W.L."/>
            <person name="Huang T."/>
            <person name="Niu S.C."/>
            <person name="Liu Z.J."/>
        </authorList>
    </citation>
    <scope>NUCLEOTIDE SEQUENCE [LARGE SCALE GENOMIC DNA]</scope>
    <source>
        <strain evidence="2">Lindl</strain>
    </source>
</reference>
<dbReference type="PANTHER" id="PTHR31865">
    <property type="entry name" value="OSJNBA0071G03.3 PROTEIN"/>
    <property type="match status" value="1"/>
</dbReference>
<dbReference type="Pfam" id="PF07939">
    <property type="entry name" value="DUF1685"/>
    <property type="match status" value="1"/>
</dbReference>
<protein>
    <submittedName>
        <fullName evidence="2">Uncharacterized protein</fullName>
    </submittedName>
</protein>
<comment type="caution">
    <text evidence="2">The sequence shown here is derived from an EMBL/GenBank/DDBJ whole genome shotgun (WGS) entry which is preliminary data.</text>
</comment>
<name>A0AAV7G8E0_DENCH</name>
<dbReference type="AlphaFoldDB" id="A0AAV7G8E0"/>
<evidence type="ECO:0000256" key="1">
    <source>
        <dbReference type="SAM" id="MobiDB-lite"/>
    </source>
</evidence>
<dbReference type="EMBL" id="JAGFBR010000017">
    <property type="protein sequence ID" value="KAH0452532.1"/>
    <property type="molecule type" value="Genomic_DNA"/>
</dbReference>
<keyword evidence="3" id="KW-1185">Reference proteome</keyword>
<feature type="compositionally biased region" description="Basic and acidic residues" evidence="1">
    <location>
        <begin position="95"/>
        <end position="112"/>
    </location>
</feature>
<gene>
    <name evidence="2" type="ORF">IEQ34_019831</name>
</gene>
<feature type="region of interest" description="Disordered" evidence="1">
    <location>
        <begin position="90"/>
        <end position="113"/>
    </location>
</feature>
<accession>A0AAV7G8E0</accession>